<dbReference type="PANTHER" id="PTHR12143:SF25">
    <property type="entry name" value="FAMILY PROTEIN, PUTATIVE (AFU_ORTHOLOGUE AFUA_1G10790)-RELATED"/>
    <property type="match status" value="1"/>
</dbReference>
<dbReference type="Gene3D" id="2.70.98.10">
    <property type="match status" value="1"/>
</dbReference>
<dbReference type="GO" id="GO:0005634">
    <property type="term" value="C:nucleus"/>
    <property type="evidence" value="ECO:0007669"/>
    <property type="project" value="TreeGrafter"/>
</dbReference>
<proteinExistence type="predicted"/>
<organism evidence="4 5">
    <name type="scientific">Sphaerobolus stellatus (strain SS14)</name>
    <dbReference type="NCBI Taxonomy" id="990650"/>
    <lineage>
        <taxon>Eukaryota</taxon>
        <taxon>Fungi</taxon>
        <taxon>Dikarya</taxon>
        <taxon>Basidiomycota</taxon>
        <taxon>Agaricomycotina</taxon>
        <taxon>Agaricomycetes</taxon>
        <taxon>Phallomycetidae</taxon>
        <taxon>Geastrales</taxon>
        <taxon>Sphaerobolaceae</taxon>
        <taxon>Sphaerobolus</taxon>
    </lineage>
</organism>
<evidence type="ECO:0000259" key="3">
    <source>
        <dbReference type="Pfam" id="PF17678"/>
    </source>
</evidence>
<dbReference type="Pfam" id="PF17678">
    <property type="entry name" value="Glyco_hydro_92N"/>
    <property type="match status" value="1"/>
</dbReference>
<feature type="signal peptide" evidence="1">
    <location>
        <begin position="1"/>
        <end position="18"/>
    </location>
</feature>
<dbReference type="GO" id="GO:0000224">
    <property type="term" value="F:peptide-N4-(N-acetyl-beta-glucosaminyl)asparagine amidase activity"/>
    <property type="evidence" value="ECO:0007669"/>
    <property type="project" value="TreeGrafter"/>
</dbReference>
<dbReference type="PANTHER" id="PTHR12143">
    <property type="entry name" value="PEPTIDE N-GLYCANASE PNGASE -RELATED"/>
    <property type="match status" value="1"/>
</dbReference>
<reference evidence="4 5" key="1">
    <citation type="submission" date="2014-06" db="EMBL/GenBank/DDBJ databases">
        <title>Evolutionary Origins and Diversification of the Mycorrhizal Mutualists.</title>
        <authorList>
            <consortium name="DOE Joint Genome Institute"/>
            <consortium name="Mycorrhizal Genomics Consortium"/>
            <person name="Kohler A."/>
            <person name="Kuo A."/>
            <person name="Nagy L.G."/>
            <person name="Floudas D."/>
            <person name="Copeland A."/>
            <person name="Barry K.W."/>
            <person name="Cichocki N."/>
            <person name="Veneault-Fourrey C."/>
            <person name="LaButti K."/>
            <person name="Lindquist E.A."/>
            <person name="Lipzen A."/>
            <person name="Lundell T."/>
            <person name="Morin E."/>
            <person name="Murat C."/>
            <person name="Riley R."/>
            <person name="Ohm R."/>
            <person name="Sun H."/>
            <person name="Tunlid A."/>
            <person name="Henrissat B."/>
            <person name="Grigoriev I.V."/>
            <person name="Hibbett D.S."/>
            <person name="Martin F."/>
        </authorList>
    </citation>
    <scope>NUCLEOTIDE SEQUENCE [LARGE SCALE GENOMIC DNA]</scope>
    <source>
        <strain evidence="4 5">SS14</strain>
    </source>
</reference>
<dbReference type="InterPro" id="IPR012939">
    <property type="entry name" value="Glyco_hydro_92"/>
</dbReference>
<keyword evidence="4" id="KW-0378">Hydrolase</keyword>
<dbReference type="InterPro" id="IPR014718">
    <property type="entry name" value="GH-type_carb-bd"/>
</dbReference>
<keyword evidence="1" id="KW-0732">Signal</keyword>
<dbReference type="OrthoDB" id="449263at2759"/>
<dbReference type="Gene3D" id="1.20.1610.10">
    <property type="entry name" value="alpha-1,2-mannosidases domains"/>
    <property type="match status" value="1"/>
</dbReference>
<dbReference type="Gene3D" id="1.20.1050.60">
    <property type="entry name" value="alpha-1,2-mannosidase"/>
    <property type="match status" value="1"/>
</dbReference>
<dbReference type="InterPro" id="IPR008928">
    <property type="entry name" value="6-hairpin_glycosidase_sf"/>
</dbReference>
<accession>A0A0C9VDL9</accession>
<evidence type="ECO:0000313" key="5">
    <source>
        <dbReference type="Proteomes" id="UP000054279"/>
    </source>
</evidence>
<evidence type="ECO:0000256" key="1">
    <source>
        <dbReference type="SAM" id="SignalP"/>
    </source>
</evidence>
<dbReference type="InterPro" id="IPR005887">
    <property type="entry name" value="GH92_a_mannosidase_put"/>
</dbReference>
<sequence>MHATYTVVILAGLGLCAAGQNQLLTPFVNLFIGTETGANGGSGGNAFPGAAIPHAMAKVGIDVDITPRQAGYISLDGSITGISLLHDEGTGGNTAGGYGNFPLSPVTNCNFTLCPVAIDDRKSARVPGTDAAQPGYFTSSLNNGAKIEATSTRRAGLIRFTYQNWTNNLNHVVVDLTNDLQRSFQGGSLQFDPSSKRVKLGGTYLQSYGPSNYTVFGCYDFQQPLTAFGTWNGTTIKPNATSLNFPYPTTGVQAGLILSFTVDNNRSILARFGVSFLSSDQACSNAESEIPTWDWNAVQSSSASKWEDVLNRIQIDTAKENSTIVELLYSSLYRSALVPANLTGENPYWDNTHPFFDALFCSWDTFRTVHPLLSLLSPVEWGGIVSAYVDGWRHTGYIPECRSNTKDGYVQGGSDGMPILGDFAVKYGKNAAQLGVDPADLWQALVDTAENTPPNWYTRLSILTVGRQNTAWKLFGYIPTDYNDPLSTGLETREASRSLEYALGDFAVRQAGIALGKSSETAAIYANRSMNFVNLFDPNVTSDGFTGFMQRKFPNGTFAFSDPVDCSPLDTVGHSCARGTDNNVGFYESSSWEYSFFAPQSMATIIELMGGNDTFINRVNHYFDAGYFLAGNEPGFEMPWAYHYANRPDLSARRVRDVVFTNFNTGIGGLPGNDDSGAMASLLVFHILGLYPVPSSTQLLIGSPLLSSYTLSNDFFRTHTRVTVNGFDPTGVVAQPANSSRVYVQSVMINGVEAASRCWIDFNDLVGASNEIEIQVTNVLGDALGCGDGPNALPDSLATGGFKF</sequence>
<feature type="chain" id="PRO_5002204722" evidence="1">
    <location>
        <begin position="19"/>
        <end position="804"/>
    </location>
</feature>
<dbReference type="GO" id="GO:0030246">
    <property type="term" value="F:carbohydrate binding"/>
    <property type="evidence" value="ECO:0007669"/>
    <property type="project" value="InterPro"/>
</dbReference>
<dbReference type="HOGENOM" id="CLU_003690_4_1_1"/>
<dbReference type="InterPro" id="IPR050883">
    <property type="entry name" value="PNGase"/>
</dbReference>
<protein>
    <submittedName>
        <fullName evidence="4">Glycoside hydrolase family 92 protein</fullName>
    </submittedName>
</protein>
<dbReference type="SUPFAM" id="SSF48208">
    <property type="entry name" value="Six-hairpin glycosidases"/>
    <property type="match status" value="1"/>
</dbReference>
<feature type="domain" description="Glycosyl hydrolase family 92" evidence="2">
    <location>
        <begin position="281"/>
        <end position="768"/>
    </location>
</feature>
<name>A0A0C9VDL9_SPHS4</name>
<keyword evidence="5" id="KW-1185">Reference proteome</keyword>
<dbReference type="AlphaFoldDB" id="A0A0C9VDL9"/>
<dbReference type="InterPro" id="IPR041371">
    <property type="entry name" value="GH92_N"/>
</dbReference>
<dbReference type="Proteomes" id="UP000054279">
    <property type="component" value="Unassembled WGS sequence"/>
</dbReference>
<gene>
    <name evidence="4" type="ORF">M422DRAFT_49631</name>
</gene>
<dbReference type="GO" id="GO:0005829">
    <property type="term" value="C:cytosol"/>
    <property type="evidence" value="ECO:0007669"/>
    <property type="project" value="TreeGrafter"/>
</dbReference>
<dbReference type="Gene3D" id="3.30.2080.10">
    <property type="entry name" value="GH92 mannosidase domain"/>
    <property type="match status" value="1"/>
</dbReference>
<evidence type="ECO:0000313" key="4">
    <source>
        <dbReference type="EMBL" id="KIJ39487.1"/>
    </source>
</evidence>
<dbReference type="GO" id="GO:0006516">
    <property type="term" value="P:glycoprotein catabolic process"/>
    <property type="evidence" value="ECO:0007669"/>
    <property type="project" value="TreeGrafter"/>
</dbReference>
<dbReference type="EMBL" id="KN837152">
    <property type="protein sequence ID" value="KIJ39487.1"/>
    <property type="molecule type" value="Genomic_DNA"/>
</dbReference>
<dbReference type="Pfam" id="PF07971">
    <property type="entry name" value="Glyco_hydro_92"/>
    <property type="match status" value="1"/>
</dbReference>
<dbReference type="NCBIfam" id="TIGR01180">
    <property type="entry name" value="aman2_put"/>
    <property type="match status" value="1"/>
</dbReference>
<dbReference type="GO" id="GO:0005975">
    <property type="term" value="P:carbohydrate metabolic process"/>
    <property type="evidence" value="ECO:0007669"/>
    <property type="project" value="InterPro"/>
</dbReference>
<feature type="domain" description="Glycosyl hydrolase family 92 N-terminal" evidence="3">
    <location>
        <begin position="27"/>
        <end position="275"/>
    </location>
</feature>
<evidence type="ECO:0000259" key="2">
    <source>
        <dbReference type="Pfam" id="PF07971"/>
    </source>
</evidence>